<gene>
    <name evidence="2" type="ORF">AW0309160_01848</name>
</gene>
<evidence type="ECO:0000313" key="2">
    <source>
        <dbReference type="EMBL" id="VVV04453.1"/>
    </source>
</evidence>
<keyword evidence="1" id="KW-1133">Transmembrane helix</keyword>
<feature type="transmembrane region" description="Helical" evidence="1">
    <location>
        <begin position="35"/>
        <end position="62"/>
    </location>
</feature>
<protein>
    <submittedName>
        <fullName evidence="2">Uncharacterized protein</fullName>
    </submittedName>
</protein>
<accession>A0A5Q4YZM2</accession>
<feature type="transmembrane region" description="Helical" evidence="1">
    <location>
        <begin position="7"/>
        <end position="29"/>
    </location>
</feature>
<keyword evidence="1" id="KW-0812">Transmembrane</keyword>
<name>A0A5Q4YZM2_9GAMM</name>
<reference evidence="2" key="1">
    <citation type="submission" date="2019-09" db="EMBL/GenBank/DDBJ databases">
        <authorList>
            <person name="Hjerde E."/>
        </authorList>
    </citation>
    <scope>NUCLEOTIDE SEQUENCE</scope>
    <source>
        <strain evidence="2">06/09/160</strain>
    </source>
</reference>
<organism evidence="2">
    <name type="scientific">Aliivibrio wodanis</name>
    <dbReference type="NCBI Taxonomy" id="80852"/>
    <lineage>
        <taxon>Bacteria</taxon>
        <taxon>Pseudomonadati</taxon>
        <taxon>Pseudomonadota</taxon>
        <taxon>Gammaproteobacteria</taxon>
        <taxon>Vibrionales</taxon>
        <taxon>Vibrionaceae</taxon>
        <taxon>Aliivibrio</taxon>
    </lineage>
</organism>
<sequence>MPVNLDSWKIIILAALSLIICGFITHDVFFNSDSIVHSITTFATFFSILGSLCSMFAFYLAYKIYNDWKRDAINRELHQKAVILYSNSIYIRTDYKDLHEYYLKETNEFNSNFILNYNKLSELLPELKSFIVLAEALLIKENLNFFNLKKLIDSIDIQLYRNLYSINSLDTLLSDSSLFFHSNPEAYMSNYKQNRRSSNLESNQDILERLPYFEKDPKLDTNVFDSALDELLVFIKQ</sequence>
<dbReference type="EMBL" id="LR721750">
    <property type="protein sequence ID" value="VVV04453.1"/>
    <property type="molecule type" value="Genomic_DNA"/>
</dbReference>
<evidence type="ECO:0000256" key="1">
    <source>
        <dbReference type="SAM" id="Phobius"/>
    </source>
</evidence>
<dbReference type="AlphaFoldDB" id="A0A5Q4YZM2"/>
<proteinExistence type="predicted"/>
<keyword evidence="1" id="KW-0472">Membrane</keyword>